<keyword evidence="1" id="KW-0812">Transmembrane</keyword>
<evidence type="ECO:0000256" key="1">
    <source>
        <dbReference type="SAM" id="Phobius"/>
    </source>
</evidence>
<dbReference type="EMBL" id="CP001312">
    <property type="protein sequence ID" value="ADE84755.1"/>
    <property type="molecule type" value="Genomic_DNA"/>
</dbReference>
<protein>
    <submittedName>
        <fullName evidence="2">Uncharacterized protein</fullName>
    </submittedName>
</protein>
<proteinExistence type="predicted"/>
<reference key="1">
    <citation type="submission" date="2008-12" db="EMBL/GenBank/DDBJ databases">
        <title>Complete genome sequence of Rhodobacter capsulatus SB1003.</title>
        <authorList>
            <person name="Strnad H."/>
            <person name="Lapidus A."/>
            <person name="Vlcek C."/>
            <person name="Ulbrich P."/>
            <person name="Paces J."/>
            <person name="Maltsev N."/>
            <person name="Kumar V."/>
            <person name="Kogan Y."/>
            <person name="Milgram A."/>
            <person name="Rebrekov D."/>
            <person name="Mazur M."/>
            <person name="Cox R."/>
            <person name="Kyrpides N."/>
            <person name="Kolar M."/>
            <person name="Sachova J."/>
            <person name="Ridl J."/>
            <person name="Ivanova N."/>
            <person name="Kapatral V."/>
            <person name="Los T."/>
            <person name="Lykidis A."/>
            <person name="Mikhailova N."/>
            <person name="Reznik G."/>
            <person name="Vasieva O."/>
            <person name="Fonstein M."/>
            <person name="Paces V."/>
            <person name="Haselkorn R."/>
        </authorList>
    </citation>
    <scope>NUCLEOTIDE SEQUENCE</scope>
    <source>
        <strain>SB1003</strain>
    </source>
</reference>
<evidence type="ECO:0000313" key="3">
    <source>
        <dbReference type="Proteomes" id="UP000002361"/>
    </source>
</evidence>
<feature type="transmembrane region" description="Helical" evidence="1">
    <location>
        <begin position="12"/>
        <end position="34"/>
    </location>
</feature>
<dbReference type="HOGENOM" id="CLU_3366952_0_0_5"/>
<keyword evidence="3" id="KW-1185">Reference proteome</keyword>
<dbReference type="AlphaFoldDB" id="D5AQU9"/>
<dbReference type="Proteomes" id="UP000002361">
    <property type="component" value="Chromosome"/>
</dbReference>
<reference evidence="2 3" key="2">
    <citation type="journal article" date="2010" name="J. Bacteriol.">
        <title>Complete genome sequence of the photosynthetic purple nonsulfur bacterium Rhodobacter capsulatus SB 1003.</title>
        <authorList>
            <person name="Strnad H."/>
            <person name="Lapidus A."/>
            <person name="Paces J."/>
            <person name="Ulbrich P."/>
            <person name="Vlcek C."/>
            <person name="Paces V."/>
            <person name="Haselkorn R."/>
        </authorList>
    </citation>
    <scope>NUCLEOTIDE SEQUENCE [LARGE SCALE GENOMIC DNA]</scope>
    <source>
        <strain evidence="3">ATCC BAA-309 / NBRC 16581 / SB1003</strain>
    </source>
</reference>
<organism evidence="2 3">
    <name type="scientific">Rhodobacter capsulatus (strain ATCC BAA-309 / NBRC 16581 / SB1003)</name>
    <dbReference type="NCBI Taxonomy" id="272942"/>
    <lineage>
        <taxon>Bacteria</taxon>
        <taxon>Pseudomonadati</taxon>
        <taxon>Pseudomonadota</taxon>
        <taxon>Alphaproteobacteria</taxon>
        <taxon>Rhodobacterales</taxon>
        <taxon>Rhodobacter group</taxon>
        <taxon>Rhodobacter</taxon>
    </lineage>
</organism>
<dbReference type="KEGG" id="rcp:RCAP_rcc00992"/>
<name>D5AQU9_RHOCB</name>
<sequence>MMTFVLDYLRAHYWLTVAAPGAMIVVTAAVFWGLR</sequence>
<keyword evidence="1" id="KW-0472">Membrane</keyword>
<keyword evidence="1" id="KW-1133">Transmembrane helix</keyword>
<gene>
    <name evidence="2" type="ordered locus">RCAP_rcc00992</name>
</gene>
<evidence type="ECO:0000313" key="2">
    <source>
        <dbReference type="EMBL" id="ADE84755.1"/>
    </source>
</evidence>
<accession>D5AQU9</accession>